<feature type="transmembrane region" description="Helical" evidence="16">
    <location>
        <begin position="762"/>
        <end position="785"/>
    </location>
</feature>
<dbReference type="InterPro" id="IPR041069">
    <property type="entry name" value="FeoB_Cyto"/>
</dbReference>
<keyword evidence="2 16" id="KW-0813">Transport</keyword>
<dbReference type="SUPFAM" id="SSF52540">
    <property type="entry name" value="P-loop containing nucleoside triphosphate hydrolases"/>
    <property type="match status" value="1"/>
</dbReference>
<evidence type="ECO:0000256" key="3">
    <source>
        <dbReference type="ARBA" id="ARBA00022475"/>
    </source>
</evidence>
<dbReference type="Gene3D" id="1.10.287.1770">
    <property type="match status" value="1"/>
</dbReference>
<comment type="similarity">
    <text evidence="16">Belongs to the TRAFAC class TrmE-Era-EngA-EngB-Septin-like GTPase superfamily. FeoB GTPase (TC 9.A.8) family.</text>
</comment>
<evidence type="ECO:0000256" key="14">
    <source>
        <dbReference type="PIRSR" id="PIRSR603373-1"/>
    </source>
</evidence>
<dbReference type="Gene3D" id="3.40.50.300">
    <property type="entry name" value="P-loop containing nucleotide triphosphate hydrolases"/>
    <property type="match status" value="1"/>
</dbReference>
<evidence type="ECO:0000256" key="9">
    <source>
        <dbReference type="ARBA" id="ARBA00023065"/>
    </source>
</evidence>
<evidence type="ECO:0000256" key="8">
    <source>
        <dbReference type="ARBA" id="ARBA00023004"/>
    </source>
</evidence>
<evidence type="ECO:0000256" key="11">
    <source>
        <dbReference type="ARBA" id="ARBA00023136"/>
    </source>
</evidence>
<dbReference type="GO" id="GO:0005525">
    <property type="term" value="F:GTP binding"/>
    <property type="evidence" value="ECO:0007669"/>
    <property type="project" value="UniProtKB-KW"/>
</dbReference>
<dbReference type="PROSITE" id="PS51711">
    <property type="entry name" value="G_FEOB"/>
    <property type="match status" value="1"/>
</dbReference>
<feature type="transmembrane region" description="Helical" evidence="16">
    <location>
        <begin position="405"/>
        <end position="424"/>
    </location>
</feature>
<keyword evidence="3" id="KW-1003">Cell membrane</keyword>
<dbReference type="Pfam" id="PF02421">
    <property type="entry name" value="FeoB_N"/>
    <property type="match status" value="1"/>
</dbReference>
<protein>
    <recommendedName>
        <fullName evidence="12 13">Ferrous iron transport protein B</fullName>
    </recommendedName>
</protein>
<dbReference type="GO" id="GO:0005886">
    <property type="term" value="C:plasma membrane"/>
    <property type="evidence" value="ECO:0007669"/>
    <property type="project" value="UniProtKB-SubCell"/>
</dbReference>
<evidence type="ECO:0000256" key="6">
    <source>
        <dbReference type="ARBA" id="ARBA00022741"/>
    </source>
</evidence>
<evidence type="ECO:0000256" key="1">
    <source>
        <dbReference type="ARBA" id="ARBA00004651"/>
    </source>
</evidence>
<evidence type="ECO:0000313" key="19">
    <source>
        <dbReference type="Proteomes" id="UP000507962"/>
    </source>
</evidence>
<evidence type="ECO:0000256" key="16">
    <source>
        <dbReference type="RuleBase" id="RU362098"/>
    </source>
</evidence>
<feature type="binding site" evidence="15">
    <location>
        <position position="24"/>
    </location>
    <ligand>
        <name>Mg(2+)</name>
        <dbReference type="ChEBI" id="CHEBI:18420"/>
        <label>2</label>
    </ligand>
</feature>
<dbReference type="GO" id="GO:0015093">
    <property type="term" value="F:ferrous iron transmembrane transporter activity"/>
    <property type="evidence" value="ECO:0007669"/>
    <property type="project" value="UniProtKB-UniRule"/>
</dbReference>
<feature type="transmembrane region" description="Helical" evidence="16">
    <location>
        <begin position="468"/>
        <end position="488"/>
    </location>
</feature>
<evidence type="ECO:0000256" key="12">
    <source>
        <dbReference type="ARBA" id="ARBA00031200"/>
    </source>
</evidence>
<sequence>MKQCTPLAALAGQPNCGKSTVFNALTGANQHIANYPGVTVEKRSGTLSANGTRTALVDLPGTYAITSYSLEEQVACDFLVDCRPDLVINVLDTTNLKRSLPLTLQLMELGVPMLVNANMMDAAEARGIRLDTDALGRALGLEVIPTAIKKGSGKDALESAITRHMAHESTTADTHLVHYGALEPAIADLSKKVMEMAPETRGQGRWVALKLLSGDHRADTTPGRILLQFASLFSLADGHRIAFRSDTGMAPSRYIAEKRREKASEIAEACLSTQTKPKRPLSDRVDAVVCHRIFAPVLLVAVVWLLYQLAIVQGYRLTGLTWPLLLKGKTILTTLLPDAGFIHEPMARALGLWVADSILALLNYIPIFLILFALIAVLEDSGYMPRMAFILDKIFHRYGLHGQSTLPMVLGGVYAGGCAVPAIMSTRGIPDDRARMATILIIPMLNCLAKIPLYILLINAYFPQHKGAALFFISTVTLFMVLPVSRLLTATALARRPVAPFIMEMPAYHLPRIRSVIQSAVSKVWLFVKKIVTVVAAVAVIVFVLIEFPGLSDERTAHFDRKAHEIKAAFLEKTAENPLAVGMTEERVEALVRYADSYKSARFGASTPAAREKVDARFTDLSPEFFTMVNPGKNPDGRRIRRDLKKLIRSRKKLKHTMQQEVMEASFIGMAGKALEPVTRHAGFSWRINIALLSALMAKENSVATLGALYQPESGGQSVSEGMKNREKGFTPLHALALMLFMALYPPCLPAAMMVKLQTGSFAWMGFSIVFPACLALAIASGLFTLGSVLGLTGMEAMAGFYLMALLVTVTVGLFPSRPKGAPQV</sequence>
<feature type="transmembrane region" description="Helical" evidence="16">
    <location>
        <begin position="358"/>
        <end position="378"/>
    </location>
</feature>
<evidence type="ECO:0000256" key="2">
    <source>
        <dbReference type="ARBA" id="ARBA00022448"/>
    </source>
</evidence>
<evidence type="ECO:0000256" key="15">
    <source>
        <dbReference type="PIRSR" id="PIRSR603373-2"/>
    </source>
</evidence>
<evidence type="ECO:0000259" key="17">
    <source>
        <dbReference type="PROSITE" id="PS51711"/>
    </source>
</evidence>
<feature type="binding site" evidence="15">
    <location>
        <position position="23"/>
    </location>
    <ligand>
        <name>Mg(2+)</name>
        <dbReference type="ChEBI" id="CHEBI:18420"/>
        <label>2</label>
    </ligand>
</feature>
<dbReference type="NCBIfam" id="TIGR00437">
    <property type="entry name" value="feoB"/>
    <property type="match status" value="1"/>
</dbReference>
<feature type="binding site" evidence="14">
    <location>
        <begin position="37"/>
        <end position="41"/>
    </location>
    <ligand>
        <name>GTP</name>
        <dbReference type="ChEBI" id="CHEBI:37565"/>
        <label>1</label>
    </ligand>
</feature>
<comment type="function">
    <text evidence="16">Probable transporter of a GTP-driven Fe(2+) uptake system.</text>
</comment>
<feature type="binding site" evidence="15">
    <location>
        <position position="27"/>
    </location>
    <ligand>
        <name>Mg(2+)</name>
        <dbReference type="ChEBI" id="CHEBI:18420"/>
        <label>2</label>
    </ligand>
</feature>
<keyword evidence="19" id="KW-1185">Reference proteome</keyword>
<evidence type="ECO:0000256" key="10">
    <source>
        <dbReference type="ARBA" id="ARBA00023134"/>
    </source>
</evidence>
<keyword evidence="15" id="KW-0479">Metal-binding</keyword>
<gene>
    <name evidence="18" type="ORF">MSL71_39490</name>
</gene>
<organism evidence="18 19">
    <name type="scientific">Desulfoluna butyratoxydans</name>
    <dbReference type="NCBI Taxonomy" id="231438"/>
    <lineage>
        <taxon>Bacteria</taxon>
        <taxon>Pseudomonadati</taxon>
        <taxon>Thermodesulfobacteriota</taxon>
        <taxon>Desulfobacteria</taxon>
        <taxon>Desulfobacterales</taxon>
        <taxon>Desulfolunaceae</taxon>
        <taxon>Desulfoluna</taxon>
    </lineage>
</organism>
<keyword evidence="7 16" id="KW-1133">Transmembrane helix</keyword>
<dbReference type="InterPro" id="IPR011640">
    <property type="entry name" value="Fe2_transport_prot_B_C"/>
</dbReference>
<feature type="transmembrane region" description="Helical" evidence="16">
    <location>
        <begin position="436"/>
        <end position="462"/>
    </location>
</feature>
<keyword evidence="11 16" id="KW-0472">Membrane</keyword>
<keyword evidence="6 14" id="KW-0547">Nucleotide-binding</keyword>
<keyword evidence="10 14" id="KW-0342">GTP-binding</keyword>
<feature type="domain" description="FeoB-type G" evidence="17">
    <location>
        <begin position="5"/>
        <end position="167"/>
    </location>
</feature>
<dbReference type="EMBL" id="CAADHO010000008">
    <property type="protein sequence ID" value="VFQ46286.1"/>
    <property type="molecule type" value="Genomic_DNA"/>
</dbReference>
<keyword evidence="4 16" id="KW-0410">Iron transport</keyword>
<comment type="subcellular location">
    <subcellularLocation>
        <location evidence="16">Cell inner membrane</location>
        <topology evidence="16">Multi-pass membrane protein</topology>
    </subcellularLocation>
    <subcellularLocation>
        <location evidence="1">Cell membrane</location>
        <topology evidence="1">Multi-pass membrane protein</topology>
    </subcellularLocation>
</comment>
<dbReference type="CDD" id="cd01879">
    <property type="entry name" value="FeoB"/>
    <property type="match status" value="1"/>
</dbReference>
<dbReference type="InterPro" id="IPR030389">
    <property type="entry name" value="G_FEOB_dom"/>
</dbReference>
<evidence type="ECO:0000256" key="13">
    <source>
        <dbReference type="NCBIfam" id="TIGR00437"/>
    </source>
</evidence>
<proteinExistence type="inferred from homology"/>
<dbReference type="PANTHER" id="PTHR43185">
    <property type="entry name" value="FERROUS IRON TRANSPORT PROTEIN B"/>
    <property type="match status" value="1"/>
</dbReference>
<dbReference type="InterPro" id="IPR027417">
    <property type="entry name" value="P-loop_NTPase"/>
</dbReference>
<dbReference type="RefSeq" id="WP_180143800.1">
    <property type="nucleotide sequence ID" value="NZ_CAADHO010000008.1"/>
</dbReference>
<evidence type="ECO:0000256" key="4">
    <source>
        <dbReference type="ARBA" id="ARBA00022496"/>
    </source>
</evidence>
<dbReference type="InterPro" id="IPR003373">
    <property type="entry name" value="Fe2_transport_prot-B"/>
</dbReference>
<dbReference type="GO" id="GO:0046872">
    <property type="term" value="F:metal ion binding"/>
    <property type="evidence" value="ECO:0007669"/>
    <property type="project" value="UniProtKB-KW"/>
</dbReference>
<feature type="transmembrane region" description="Helical" evidence="16">
    <location>
        <begin position="733"/>
        <end position="755"/>
    </location>
</feature>
<evidence type="ECO:0000256" key="7">
    <source>
        <dbReference type="ARBA" id="ARBA00022989"/>
    </source>
</evidence>
<dbReference type="Pfam" id="PF07670">
    <property type="entry name" value="Gate"/>
    <property type="match status" value="2"/>
</dbReference>
<dbReference type="AlphaFoldDB" id="A0A4U8YPY2"/>
<evidence type="ECO:0000313" key="18">
    <source>
        <dbReference type="EMBL" id="VFQ46286.1"/>
    </source>
</evidence>
<evidence type="ECO:0000256" key="5">
    <source>
        <dbReference type="ARBA" id="ARBA00022692"/>
    </source>
</evidence>
<dbReference type="InterPro" id="IPR050860">
    <property type="entry name" value="FeoB_GTPase"/>
</dbReference>
<feature type="binding site" evidence="14">
    <location>
        <begin position="58"/>
        <end position="61"/>
    </location>
    <ligand>
        <name>GTP</name>
        <dbReference type="ChEBI" id="CHEBI:37565"/>
        <label>1</label>
    </ligand>
</feature>
<keyword evidence="9" id="KW-0406">Ion transport</keyword>
<dbReference type="PRINTS" id="PR00326">
    <property type="entry name" value="GTP1OBG"/>
</dbReference>
<keyword evidence="5 16" id="KW-0812">Transmembrane</keyword>
<feature type="binding site" evidence="14">
    <location>
        <begin position="12"/>
        <end position="19"/>
    </location>
    <ligand>
        <name>GTP</name>
        <dbReference type="ChEBI" id="CHEBI:37565"/>
        <label>1</label>
    </ligand>
</feature>
<feature type="binding site" evidence="15">
    <location>
        <position position="26"/>
    </location>
    <ligand>
        <name>Mg(2+)</name>
        <dbReference type="ChEBI" id="CHEBI:18420"/>
        <label>2</label>
    </ligand>
</feature>
<dbReference type="Pfam" id="PF07664">
    <property type="entry name" value="FeoB_C"/>
    <property type="match status" value="1"/>
</dbReference>
<feature type="transmembrane region" description="Helical" evidence="16">
    <location>
        <begin position="797"/>
        <end position="815"/>
    </location>
</feature>
<dbReference type="InterPro" id="IPR011642">
    <property type="entry name" value="Gate_dom"/>
</dbReference>
<keyword evidence="15" id="KW-0460">Magnesium</keyword>
<feature type="binding site" evidence="14">
    <location>
        <begin position="118"/>
        <end position="121"/>
    </location>
    <ligand>
        <name>GTP</name>
        <dbReference type="ChEBI" id="CHEBI:37565"/>
        <label>1</label>
    </ligand>
</feature>
<dbReference type="Proteomes" id="UP000507962">
    <property type="component" value="Unassembled WGS sequence"/>
</dbReference>
<feature type="transmembrane region" description="Helical" evidence="16">
    <location>
        <begin position="524"/>
        <end position="546"/>
    </location>
</feature>
<dbReference type="PANTHER" id="PTHR43185:SF1">
    <property type="entry name" value="FE(2+) TRANSPORTER FEOB"/>
    <property type="match status" value="1"/>
</dbReference>
<name>A0A4U8YPY2_9BACT</name>
<dbReference type="Pfam" id="PF17910">
    <property type="entry name" value="FeoB_Cyto"/>
    <property type="match status" value="1"/>
</dbReference>
<feature type="transmembrane region" description="Helical" evidence="16">
    <location>
        <begin position="293"/>
        <end position="312"/>
    </location>
</feature>
<accession>A0A4U8YPY2</accession>
<dbReference type="InterPro" id="IPR006073">
    <property type="entry name" value="GTP-bd"/>
</dbReference>
<keyword evidence="8 16" id="KW-0408">Iron</keyword>
<reference evidence="18 19" key="1">
    <citation type="submission" date="2019-03" db="EMBL/GenBank/DDBJ databases">
        <authorList>
            <person name="Nijsse B."/>
        </authorList>
    </citation>
    <scope>NUCLEOTIDE SEQUENCE [LARGE SCALE GENOMIC DNA]</scope>
    <source>
        <strain evidence="18">Desulfoluna butyratoxydans MSL71</strain>
    </source>
</reference>